<protein>
    <submittedName>
        <fullName evidence="1">Uncharacterized protein</fullName>
    </submittedName>
</protein>
<dbReference type="Proteomes" id="UP000772434">
    <property type="component" value="Unassembled WGS sequence"/>
</dbReference>
<gene>
    <name evidence="1" type="ORF">BDP27DRAFT_1434405</name>
</gene>
<proteinExistence type="predicted"/>
<dbReference type="EMBL" id="JADNRY010000496">
    <property type="protein sequence ID" value="KAF9047211.1"/>
    <property type="molecule type" value="Genomic_DNA"/>
</dbReference>
<evidence type="ECO:0000313" key="1">
    <source>
        <dbReference type="EMBL" id="KAF9047211.1"/>
    </source>
</evidence>
<accession>A0A9P5TWV8</accession>
<keyword evidence="2" id="KW-1185">Reference proteome</keyword>
<name>A0A9P5TWV8_9AGAR</name>
<evidence type="ECO:0000313" key="2">
    <source>
        <dbReference type="Proteomes" id="UP000772434"/>
    </source>
</evidence>
<organism evidence="1 2">
    <name type="scientific">Rhodocollybia butyracea</name>
    <dbReference type="NCBI Taxonomy" id="206335"/>
    <lineage>
        <taxon>Eukaryota</taxon>
        <taxon>Fungi</taxon>
        <taxon>Dikarya</taxon>
        <taxon>Basidiomycota</taxon>
        <taxon>Agaricomycotina</taxon>
        <taxon>Agaricomycetes</taxon>
        <taxon>Agaricomycetidae</taxon>
        <taxon>Agaricales</taxon>
        <taxon>Marasmiineae</taxon>
        <taxon>Omphalotaceae</taxon>
        <taxon>Rhodocollybia</taxon>
    </lineage>
</organism>
<comment type="caution">
    <text evidence="1">The sequence shown here is derived from an EMBL/GenBank/DDBJ whole genome shotgun (WGS) entry which is preliminary data.</text>
</comment>
<dbReference type="AlphaFoldDB" id="A0A9P5TWV8"/>
<reference evidence="1" key="1">
    <citation type="submission" date="2020-11" db="EMBL/GenBank/DDBJ databases">
        <authorList>
            <consortium name="DOE Joint Genome Institute"/>
            <person name="Ahrendt S."/>
            <person name="Riley R."/>
            <person name="Andreopoulos W."/>
            <person name="Labutti K."/>
            <person name="Pangilinan J."/>
            <person name="Ruiz-Duenas F.J."/>
            <person name="Barrasa J.M."/>
            <person name="Sanchez-Garcia M."/>
            <person name="Camarero S."/>
            <person name="Miyauchi S."/>
            <person name="Serrano A."/>
            <person name="Linde D."/>
            <person name="Babiker R."/>
            <person name="Drula E."/>
            <person name="Ayuso-Fernandez I."/>
            <person name="Pacheco R."/>
            <person name="Padilla G."/>
            <person name="Ferreira P."/>
            <person name="Barriuso J."/>
            <person name="Kellner H."/>
            <person name="Castanera R."/>
            <person name="Alfaro M."/>
            <person name="Ramirez L."/>
            <person name="Pisabarro A.G."/>
            <person name="Kuo A."/>
            <person name="Tritt A."/>
            <person name="Lipzen A."/>
            <person name="He G."/>
            <person name="Yan M."/>
            <person name="Ng V."/>
            <person name="Cullen D."/>
            <person name="Martin F."/>
            <person name="Rosso M.-N."/>
            <person name="Henrissat B."/>
            <person name="Hibbett D."/>
            <person name="Martinez A.T."/>
            <person name="Grigoriev I.V."/>
        </authorList>
    </citation>
    <scope>NUCLEOTIDE SEQUENCE</scope>
    <source>
        <strain evidence="1">AH 40177</strain>
    </source>
</reference>
<sequence>MQTFNDLPTDSNRMLPFRCSASLADGIMEWFITGKMELRCSNTGHFQPTQYRYPKQTVLKHTTLPLSRTTSIKHSTIPIPNAHLQNTSLHYLLDLPPWSGSPDASNPLEIRVYTPHPESDNAATDTGTDTIPGPVLVIAPAPKLRPHPLITHHAPQAQSRRSR</sequence>